<keyword evidence="3" id="KW-1185">Reference proteome</keyword>
<dbReference type="Gene3D" id="1.10.10.1550">
    <property type="entry name" value="ROS/MUCR transcriptional regulator protein"/>
    <property type="match status" value="1"/>
</dbReference>
<dbReference type="GO" id="GO:0008270">
    <property type="term" value="F:zinc ion binding"/>
    <property type="evidence" value="ECO:0007669"/>
    <property type="project" value="InterPro"/>
</dbReference>
<dbReference type="InterPro" id="IPR008807">
    <property type="entry name" value="ROS_MUCR"/>
</dbReference>
<gene>
    <name evidence="2" type="ORF">HMPREF0179_05164</name>
</gene>
<reference evidence="2 3" key="2">
    <citation type="submission" date="2013-04" db="EMBL/GenBank/DDBJ databases">
        <title>The Genome Sequence of Bilophila wadsworthia 3_1_6.</title>
        <authorList>
            <consortium name="The Broad Institute Genomics Platform"/>
            <person name="Earl A."/>
            <person name="Ward D."/>
            <person name="Feldgarden M."/>
            <person name="Gevers D."/>
            <person name="Sibley C."/>
            <person name="Strauss J."/>
            <person name="Allen-Vercoe E."/>
            <person name="Walker B."/>
            <person name="Young S."/>
            <person name="Zeng Q."/>
            <person name="Gargeya S."/>
            <person name="Fitzgerald M."/>
            <person name="Haas B."/>
            <person name="Abouelleil A."/>
            <person name="Allen A.W."/>
            <person name="Alvarado L."/>
            <person name="Arachchi H.M."/>
            <person name="Berlin A.M."/>
            <person name="Chapman S.B."/>
            <person name="Gainer-Dewar J."/>
            <person name="Goldberg J."/>
            <person name="Griggs A."/>
            <person name="Gujja S."/>
            <person name="Hansen M."/>
            <person name="Howarth C."/>
            <person name="Imamovic A."/>
            <person name="Ireland A."/>
            <person name="Larimer J."/>
            <person name="McCowan C."/>
            <person name="Murphy C."/>
            <person name="Pearson M."/>
            <person name="Poon T.W."/>
            <person name="Priest M."/>
            <person name="Roberts A."/>
            <person name="Saif S."/>
            <person name="Shea T."/>
            <person name="Sisk P."/>
            <person name="Sykes S."/>
            <person name="Wortman J."/>
            <person name="Nusbaum C."/>
            <person name="Birren B."/>
        </authorList>
    </citation>
    <scope>NUCLEOTIDE SEQUENCE [LARGE SCALE GENOMIC DNA]</scope>
    <source>
        <strain evidence="2 3">3_1_6</strain>
    </source>
</reference>
<accession>S2KT44</accession>
<sequence length="166" mass="19072">MALEDKDLFSAIFNKYSDQPIEFVMEQYEKAKNINLEIERRQSLRGYVDITPPSIPQNTGEVKQIEPDVESVPKKKFSKRDLIIKPDEAITDDTIKCCLCGKERSSLTLRHLATHGISVEEYKKLCGYAPEQKLMSNNHVEKVRDNVMKAQKARKSSKKIADIEEK</sequence>
<dbReference type="InterPro" id="IPR041920">
    <property type="entry name" value="ROS/MUCR_sf"/>
</dbReference>
<dbReference type="STRING" id="563192.HMPREF0179_05164"/>
<comment type="caution">
    <text evidence="2">The sequence shown here is derived from an EMBL/GenBank/DDBJ whole genome shotgun (WGS) entry which is preliminary data.</text>
</comment>
<dbReference type="RefSeq" id="WP_016360561.1">
    <property type="nucleotide sequence ID" value="NZ_KE150238.1"/>
</dbReference>
<proteinExistence type="inferred from homology"/>
<evidence type="ECO:0000313" key="2">
    <source>
        <dbReference type="EMBL" id="EPC05880.1"/>
    </source>
</evidence>
<reference evidence="2 3" key="1">
    <citation type="submission" date="2010-10" db="EMBL/GenBank/DDBJ databases">
        <authorList>
            <consortium name="The Broad Institute Genome Sequencing Platform"/>
            <person name="Ward D."/>
            <person name="Earl A."/>
            <person name="Feldgarden M."/>
            <person name="Young S.K."/>
            <person name="Gargeya S."/>
            <person name="Zeng Q."/>
            <person name="Alvarado L."/>
            <person name="Berlin A."/>
            <person name="Bochicchio J."/>
            <person name="Chapman S.B."/>
            <person name="Chen Z."/>
            <person name="Freedman E."/>
            <person name="Gellesch M."/>
            <person name="Goldberg J."/>
            <person name="Griggs A."/>
            <person name="Gujja S."/>
            <person name="Heilman E."/>
            <person name="Heiman D."/>
            <person name="Howarth C."/>
            <person name="Mehta T."/>
            <person name="Neiman D."/>
            <person name="Pearson M."/>
            <person name="Roberts A."/>
            <person name="Saif S."/>
            <person name="Shea T."/>
            <person name="Shenoy N."/>
            <person name="Sisk P."/>
            <person name="Stolte C."/>
            <person name="Sykes S."/>
            <person name="White J."/>
            <person name="Yandava C."/>
            <person name="Allen-Vercoe E."/>
            <person name="Sibley C."/>
            <person name="Ambrose C.E."/>
            <person name="Strauss J."/>
            <person name="Daigneault M."/>
            <person name="Haas B."/>
            <person name="Nusbaum C."/>
            <person name="Birren B."/>
        </authorList>
    </citation>
    <scope>NUCLEOTIDE SEQUENCE [LARGE SCALE GENOMIC DNA]</scope>
    <source>
        <strain evidence="2 3">3_1_6</strain>
    </source>
</reference>
<dbReference type="GeneID" id="78084922"/>
<dbReference type="EMBL" id="ADCP02000001">
    <property type="protein sequence ID" value="EPC05880.1"/>
    <property type="molecule type" value="Genomic_DNA"/>
</dbReference>
<protein>
    <recommendedName>
        <fullName evidence="4">ROS/MUCR transcriptional regulator protein</fullName>
    </recommendedName>
</protein>
<dbReference type="OrthoDB" id="5456893at2"/>
<dbReference type="GO" id="GO:0006355">
    <property type="term" value="P:regulation of DNA-templated transcription"/>
    <property type="evidence" value="ECO:0007669"/>
    <property type="project" value="InterPro"/>
</dbReference>
<dbReference type="HOGENOM" id="CLU_1522806_0_0_7"/>
<comment type="similarity">
    <text evidence="1">Belongs to the ros/MucR family.</text>
</comment>
<dbReference type="GO" id="GO:0003677">
    <property type="term" value="F:DNA binding"/>
    <property type="evidence" value="ECO:0007669"/>
    <property type="project" value="InterPro"/>
</dbReference>
<dbReference type="Pfam" id="PF05443">
    <property type="entry name" value="ROS_MUCR"/>
    <property type="match status" value="1"/>
</dbReference>
<dbReference type="AlphaFoldDB" id="S2KT44"/>
<dbReference type="eggNOG" id="ENOG5031ABT">
    <property type="taxonomic scope" value="Bacteria"/>
</dbReference>
<evidence type="ECO:0000256" key="1">
    <source>
        <dbReference type="ARBA" id="ARBA00007031"/>
    </source>
</evidence>
<evidence type="ECO:0008006" key="4">
    <source>
        <dbReference type="Google" id="ProtNLM"/>
    </source>
</evidence>
<organism evidence="2 3">
    <name type="scientific">Bilophila wadsworthia (strain 3_1_6)</name>
    <dbReference type="NCBI Taxonomy" id="563192"/>
    <lineage>
        <taxon>Bacteria</taxon>
        <taxon>Pseudomonadati</taxon>
        <taxon>Thermodesulfobacteriota</taxon>
        <taxon>Desulfovibrionia</taxon>
        <taxon>Desulfovibrionales</taxon>
        <taxon>Desulfovibrionaceae</taxon>
        <taxon>Bilophila</taxon>
    </lineage>
</organism>
<evidence type="ECO:0000313" key="3">
    <source>
        <dbReference type="Proteomes" id="UP000006034"/>
    </source>
</evidence>
<name>S2KT44_BILW3</name>
<dbReference type="Proteomes" id="UP000006034">
    <property type="component" value="Unassembled WGS sequence"/>
</dbReference>